<dbReference type="Proteomes" id="UP001324185">
    <property type="component" value="Chromosome"/>
</dbReference>
<protein>
    <submittedName>
        <fullName evidence="2">TolC family protein</fullName>
    </submittedName>
</protein>
<dbReference type="EMBL" id="CP140158">
    <property type="protein sequence ID" value="WQG84466.1"/>
    <property type="molecule type" value="Genomic_DNA"/>
</dbReference>
<dbReference type="PANTHER" id="PTHR30203">
    <property type="entry name" value="OUTER MEMBRANE CATION EFFLUX PROTEIN"/>
    <property type="match status" value="1"/>
</dbReference>
<organism evidence="2 3">
    <name type="scientific">Kangiella aquimarina</name>
    <dbReference type="NCBI Taxonomy" id="261965"/>
    <lineage>
        <taxon>Bacteria</taxon>
        <taxon>Pseudomonadati</taxon>
        <taxon>Pseudomonadota</taxon>
        <taxon>Gammaproteobacteria</taxon>
        <taxon>Kangiellales</taxon>
        <taxon>Kangiellaceae</taxon>
        <taxon>Kangiella</taxon>
    </lineage>
</organism>
<comment type="similarity">
    <text evidence="1">Belongs to the outer membrane factor (OMF) (TC 1.B.17) family.</text>
</comment>
<evidence type="ECO:0000313" key="3">
    <source>
        <dbReference type="Proteomes" id="UP001324185"/>
    </source>
</evidence>
<evidence type="ECO:0000313" key="2">
    <source>
        <dbReference type="EMBL" id="WQG84466.1"/>
    </source>
</evidence>
<dbReference type="RefSeq" id="WP_018624937.1">
    <property type="nucleotide sequence ID" value="NZ_CP140158.1"/>
</dbReference>
<evidence type="ECO:0000256" key="1">
    <source>
        <dbReference type="ARBA" id="ARBA00007613"/>
    </source>
</evidence>
<proteinExistence type="inferred from homology"/>
<gene>
    <name evidence="2" type="ORF">SR900_08310</name>
</gene>
<keyword evidence="3" id="KW-1185">Reference proteome</keyword>
<dbReference type="SUPFAM" id="SSF56954">
    <property type="entry name" value="Outer membrane efflux proteins (OEP)"/>
    <property type="match status" value="1"/>
</dbReference>
<dbReference type="InterPro" id="IPR003423">
    <property type="entry name" value="OMP_efflux"/>
</dbReference>
<dbReference type="PANTHER" id="PTHR30203:SF24">
    <property type="entry name" value="BLR4935 PROTEIN"/>
    <property type="match status" value="1"/>
</dbReference>
<name>A0ABZ0X1K5_9GAMM</name>
<sequence length="447" mass="50568">MKIQLLFPIVLLVGVNSQAYTLEEFINTQRMHTQNNLTLESAVVLAITSDPWLNASRYREDALTSESISALSLPDPKVSLMAANLPTDGFDINQEPMTQLSIGVSQKFPRGQTLELGSRKKIELAKQEPLLRQDRAARVRVIVTRLWLEVFKAQESIRLIEQDLALFEQLLDATKASYSSVVGRARQQDLVRAQLELTRIDDRLTVLQQEKDANLQRLTEWVGFLPNPILPNNLPEVSTLNPIIGNEANMALEVLYEKIHQHPSLKAVDQRINSMEIEVELARQKYKPEWGLNAQYGNRAEDSFGRERADMFSVGISFDLPIFTDNLQDKEVSAAVSRAEAIRTERQLLVRKLIAELDTAISQLNRLNERQKLYVQELLPQMAEQAEASLTAYNNDDGDFAEAVRARIAELNAKIEALEISVERFYVITQINYLLVGKADTNAQSVK</sequence>
<dbReference type="Gene3D" id="1.20.1600.10">
    <property type="entry name" value="Outer membrane efflux proteins (OEP)"/>
    <property type="match status" value="1"/>
</dbReference>
<dbReference type="Pfam" id="PF02321">
    <property type="entry name" value="OEP"/>
    <property type="match status" value="1"/>
</dbReference>
<accession>A0ABZ0X1K5</accession>
<reference evidence="2 3" key="1">
    <citation type="submission" date="2023-11" db="EMBL/GenBank/DDBJ databases">
        <title>MicrobeMod: A computational toolkit for identifying prokaryotic methylation and restriction-modification with nanopore sequencing.</title>
        <authorList>
            <person name="Crits-Christoph A."/>
            <person name="Kang S.C."/>
            <person name="Lee H."/>
            <person name="Ostrov N."/>
        </authorList>
    </citation>
    <scope>NUCLEOTIDE SEQUENCE [LARGE SCALE GENOMIC DNA]</scope>
    <source>
        <strain evidence="2 3">DSMZ 16071</strain>
    </source>
</reference>
<dbReference type="InterPro" id="IPR010131">
    <property type="entry name" value="MdtP/NodT-like"/>
</dbReference>